<name>A0A072U6I6_MEDTR</name>
<evidence type="ECO:0000313" key="2">
    <source>
        <dbReference type="EMBL" id="KEH21450.1"/>
    </source>
</evidence>
<reference evidence="2 4" key="2">
    <citation type="journal article" date="2014" name="BMC Genomics">
        <title>An improved genome release (version Mt4.0) for the model legume Medicago truncatula.</title>
        <authorList>
            <person name="Tang H."/>
            <person name="Krishnakumar V."/>
            <person name="Bidwell S."/>
            <person name="Rosen B."/>
            <person name="Chan A."/>
            <person name="Zhou S."/>
            <person name="Gentzbittel L."/>
            <person name="Childs K.L."/>
            <person name="Yandell M."/>
            <person name="Gundlach H."/>
            <person name="Mayer K.F."/>
            <person name="Schwartz D.C."/>
            <person name="Town C.D."/>
        </authorList>
    </citation>
    <scope>GENOME REANNOTATION</scope>
    <source>
        <strain evidence="2">A17</strain>
        <strain evidence="3 4">cv. Jemalong A17</strain>
    </source>
</reference>
<feature type="transmembrane region" description="Helical" evidence="1">
    <location>
        <begin position="26"/>
        <end position="47"/>
    </location>
</feature>
<gene>
    <name evidence="2" type="ordered locus">MTR_7g405760</name>
</gene>
<reference evidence="3" key="3">
    <citation type="submission" date="2015-04" db="UniProtKB">
        <authorList>
            <consortium name="EnsemblPlants"/>
        </authorList>
    </citation>
    <scope>IDENTIFICATION</scope>
    <source>
        <strain evidence="3">cv. Jemalong A17</strain>
    </source>
</reference>
<dbReference type="EnsemblPlants" id="KEH21450">
    <property type="protein sequence ID" value="KEH21450"/>
    <property type="gene ID" value="MTR_7g405760"/>
</dbReference>
<evidence type="ECO:0000313" key="3">
    <source>
        <dbReference type="EnsemblPlants" id="KEH21450"/>
    </source>
</evidence>
<protein>
    <submittedName>
        <fullName evidence="2">Transmembrane protein, putative</fullName>
    </submittedName>
</protein>
<dbReference type="Proteomes" id="UP000002051">
    <property type="component" value="Unassembled WGS sequence"/>
</dbReference>
<proteinExistence type="predicted"/>
<organism evidence="2 4">
    <name type="scientific">Medicago truncatula</name>
    <name type="common">Barrel medic</name>
    <name type="synonym">Medicago tribuloides</name>
    <dbReference type="NCBI Taxonomy" id="3880"/>
    <lineage>
        <taxon>Eukaryota</taxon>
        <taxon>Viridiplantae</taxon>
        <taxon>Streptophyta</taxon>
        <taxon>Embryophyta</taxon>
        <taxon>Tracheophyta</taxon>
        <taxon>Spermatophyta</taxon>
        <taxon>Magnoliopsida</taxon>
        <taxon>eudicotyledons</taxon>
        <taxon>Gunneridae</taxon>
        <taxon>Pentapetalae</taxon>
        <taxon>rosids</taxon>
        <taxon>fabids</taxon>
        <taxon>Fabales</taxon>
        <taxon>Fabaceae</taxon>
        <taxon>Papilionoideae</taxon>
        <taxon>50 kb inversion clade</taxon>
        <taxon>NPAAA clade</taxon>
        <taxon>Hologalegina</taxon>
        <taxon>IRL clade</taxon>
        <taxon>Trifolieae</taxon>
        <taxon>Medicago</taxon>
    </lineage>
</organism>
<dbReference type="HOGENOM" id="CLU_2625736_0_0_1"/>
<reference evidence="2 4" key="1">
    <citation type="journal article" date="2011" name="Nature">
        <title>The Medicago genome provides insight into the evolution of rhizobial symbioses.</title>
        <authorList>
            <person name="Young N.D."/>
            <person name="Debelle F."/>
            <person name="Oldroyd G.E."/>
            <person name="Geurts R."/>
            <person name="Cannon S.B."/>
            <person name="Udvardi M.K."/>
            <person name="Benedito V.A."/>
            <person name="Mayer K.F."/>
            <person name="Gouzy J."/>
            <person name="Schoof H."/>
            <person name="Van de Peer Y."/>
            <person name="Proost S."/>
            <person name="Cook D.R."/>
            <person name="Meyers B.C."/>
            <person name="Spannagl M."/>
            <person name="Cheung F."/>
            <person name="De Mita S."/>
            <person name="Krishnakumar V."/>
            <person name="Gundlach H."/>
            <person name="Zhou S."/>
            <person name="Mudge J."/>
            <person name="Bharti A.K."/>
            <person name="Murray J.D."/>
            <person name="Naoumkina M.A."/>
            <person name="Rosen B."/>
            <person name="Silverstein K.A."/>
            <person name="Tang H."/>
            <person name="Rombauts S."/>
            <person name="Zhao P.X."/>
            <person name="Zhou P."/>
            <person name="Barbe V."/>
            <person name="Bardou P."/>
            <person name="Bechner M."/>
            <person name="Bellec A."/>
            <person name="Berger A."/>
            <person name="Berges H."/>
            <person name="Bidwell S."/>
            <person name="Bisseling T."/>
            <person name="Choisne N."/>
            <person name="Couloux A."/>
            <person name="Denny R."/>
            <person name="Deshpande S."/>
            <person name="Dai X."/>
            <person name="Doyle J.J."/>
            <person name="Dudez A.M."/>
            <person name="Farmer A.D."/>
            <person name="Fouteau S."/>
            <person name="Franken C."/>
            <person name="Gibelin C."/>
            <person name="Gish J."/>
            <person name="Goldstein S."/>
            <person name="Gonzalez A.J."/>
            <person name="Green P.J."/>
            <person name="Hallab A."/>
            <person name="Hartog M."/>
            <person name="Hua A."/>
            <person name="Humphray S.J."/>
            <person name="Jeong D.H."/>
            <person name="Jing Y."/>
            <person name="Jocker A."/>
            <person name="Kenton S.M."/>
            <person name="Kim D.J."/>
            <person name="Klee K."/>
            <person name="Lai H."/>
            <person name="Lang C."/>
            <person name="Lin S."/>
            <person name="Macmil S.L."/>
            <person name="Magdelenat G."/>
            <person name="Matthews L."/>
            <person name="McCorrison J."/>
            <person name="Monaghan E.L."/>
            <person name="Mun J.H."/>
            <person name="Najar F.Z."/>
            <person name="Nicholson C."/>
            <person name="Noirot C."/>
            <person name="O'Bleness M."/>
            <person name="Paule C.R."/>
            <person name="Poulain J."/>
            <person name="Prion F."/>
            <person name="Qin B."/>
            <person name="Qu C."/>
            <person name="Retzel E.F."/>
            <person name="Riddle C."/>
            <person name="Sallet E."/>
            <person name="Samain S."/>
            <person name="Samson N."/>
            <person name="Sanders I."/>
            <person name="Saurat O."/>
            <person name="Scarpelli C."/>
            <person name="Schiex T."/>
            <person name="Segurens B."/>
            <person name="Severin A.J."/>
            <person name="Sherrier D.J."/>
            <person name="Shi R."/>
            <person name="Sims S."/>
            <person name="Singer S.R."/>
            <person name="Sinharoy S."/>
            <person name="Sterck L."/>
            <person name="Viollet A."/>
            <person name="Wang B.B."/>
            <person name="Wang K."/>
            <person name="Wang M."/>
            <person name="Wang X."/>
            <person name="Warfsmann J."/>
            <person name="Weissenbach J."/>
            <person name="White D.D."/>
            <person name="White J.D."/>
            <person name="Wiley G.B."/>
            <person name="Wincker P."/>
            <person name="Xing Y."/>
            <person name="Yang L."/>
            <person name="Yao Z."/>
            <person name="Ying F."/>
            <person name="Zhai J."/>
            <person name="Zhou L."/>
            <person name="Zuber A."/>
            <person name="Denarie J."/>
            <person name="Dixon R.A."/>
            <person name="May G.D."/>
            <person name="Schwartz D.C."/>
            <person name="Rogers J."/>
            <person name="Quetier F."/>
            <person name="Town C.D."/>
            <person name="Roe B.A."/>
        </authorList>
    </citation>
    <scope>NUCLEOTIDE SEQUENCE [LARGE SCALE GENOMIC DNA]</scope>
    <source>
        <strain evidence="2">A17</strain>
        <strain evidence="3 4">cv. Jemalong A17</strain>
    </source>
</reference>
<keyword evidence="1" id="KW-1133">Transmembrane helix</keyword>
<keyword evidence="1" id="KW-0472">Membrane</keyword>
<keyword evidence="1 2" id="KW-0812">Transmembrane</keyword>
<keyword evidence="4" id="KW-1185">Reference proteome</keyword>
<evidence type="ECO:0000313" key="4">
    <source>
        <dbReference type="Proteomes" id="UP000002051"/>
    </source>
</evidence>
<accession>A0A072U6I6</accession>
<dbReference type="AlphaFoldDB" id="A0A072U6I6"/>
<evidence type="ECO:0000256" key="1">
    <source>
        <dbReference type="SAM" id="Phobius"/>
    </source>
</evidence>
<sequence>MNHYDDVFDQNQEGQKKRWFHKPRRVFIVVTVCSGVSLLYFTHLILIPKAVERWLGEIVFEMMKVEWKGKLLTVGELG</sequence>
<dbReference type="EMBL" id="CM001223">
    <property type="protein sequence ID" value="KEH21450.1"/>
    <property type="molecule type" value="Genomic_DNA"/>
</dbReference>